<keyword evidence="7" id="KW-1015">Disulfide bond</keyword>
<keyword evidence="13" id="KW-0472">Membrane</keyword>
<comment type="pathway">
    <text evidence="1 12">Glycan metabolism; pectin degradation; 2-dehydro-3-deoxy-D-gluconate from pectin: step 1/5.</text>
</comment>
<dbReference type="Gene3D" id="1.20.140.40">
    <property type="entry name" value="Invertase/pectin methylesterase inhibitor family protein"/>
    <property type="match status" value="1"/>
</dbReference>
<dbReference type="InterPro" id="IPR011050">
    <property type="entry name" value="Pectin_lyase_fold/virulence"/>
</dbReference>
<evidence type="ECO:0000259" key="14">
    <source>
        <dbReference type="SMART" id="SM00856"/>
    </source>
</evidence>
<proteinExistence type="inferred from homology"/>
<comment type="caution">
    <text evidence="15">The sequence shown here is derived from an EMBL/GenBank/DDBJ whole genome shotgun (WGS) entry which is preliminary data.</text>
</comment>
<organism evidence="15 16">
    <name type="scientific">Stephania japonica</name>
    <dbReference type="NCBI Taxonomy" id="461633"/>
    <lineage>
        <taxon>Eukaryota</taxon>
        <taxon>Viridiplantae</taxon>
        <taxon>Streptophyta</taxon>
        <taxon>Embryophyta</taxon>
        <taxon>Tracheophyta</taxon>
        <taxon>Spermatophyta</taxon>
        <taxon>Magnoliopsida</taxon>
        <taxon>Ranunculales</taxon>
        <taxon>Menispermaceae</taxon>
        <taxon>Menispermoideae</taxon>
        <taxon>Cissampelideae</taxon>
        <taxon>Stephania</taxon>
    </lineage>
</organism>
<evidence type="ECO:0000256" key="12">
    <source>
        <dbReference type="RuleBase" id="RU000589"/>
    </source>
</evidence>
<keyword evidence="5 12" id="KW-0378">Hydrolase</keyword>
<comment type="catalytic activity">
    <reaction evidence="9 12">
        <text>[(1-&gt;4)-alpha-D-galacturonosyl methyl ester](n) + n H2O = [(1-&gt;4)-alpha-D-galacturonosyl](n) + n methanol + n H(+)</text>
        <dbReference type="Rhea" id="RHEA:22380"/>
        <dbReference type="Rhea" id="RHEA-COMP:14570"/>
        <dbReference type="Rhea" id="RHEA-COMP:14573"/>
        <dbReference type="ChEBI" id="CHEBI:15377"/>
        <dbReference type="ChEBI" id="CHEBI:15378"/>
        <dbReference type="ChEBI" id="CHEBI:17790"/>
        <dbReference type="ChEBI" id="CHEBI:140522"/>
        <dbReference type="ChEBI" id="CHEBI:140523"/>
        <dbReference type="EC" id="3.1.1.11"/>
    </reaction>
</comment>
<dbReference type="InterPro" id="IPR006501">
    <property type="entry name" value="Pectinesterase_inhib_dom"/>
</dbReference>
<dbReference type="FunFam" id="2.160.20.10:FF:000001">
    <property type="entry name" value="Pectinesterase"/>
    <property type="match status" value="1"/>
</dbReference>
<evidence type="ECO:0000256" key="13">
    <source>
        <dbReference type="SAM" id="Phobius"/>
    </source>
</evidence>
<evidence type="ECO:0000256" key="9">
    <source>
        <dbReference type="ARBA" id="ARBA00047928"/>
    </source>
</evidence>
<evidence type="ECO:0000256" key="2">
    <source>
        <dbReference type="ARBA" id="ARBA00006027"/>
    </source>
</evidence>
<evidence type="ECO:0000256" key="1">
    <source>
        <dbReference type="ARBA" id="ARBA00005184"/>
    </source>
</evidence>
<evidence type="ECO:0000256" key="10">
    <source>
        <dbReference type="ARBA" id="ARBA00057335"/>
    </source>
</evidence>
<dbReference type="GO" id="GO:0030599">
    <property type="term" value="F:pectinesterase activity"/>
    <property type="evidence" value="ECO:0007669"/>
    <property type="project" value="UniProtKB-UniRule"/>
</dbReference>
<evidence type="ECO:0000256" key="11">
    <source>
        <dbReference type="PROSITE-ProRule" id="PRU10040"/>
    </source>
</evidence>
<keyword evidence="13" id="KW-1133">Transmembrane helix</keyword>
<dbReference type="SUPFAM" id="SSF101148">
    <property type="entry name" value="Plant invertase/pectin methylesterase inhibitor"/>
    <property type="match status" value="1"/>
</dbReference>
<name>A0AAP0JEN4_9MAGN</name>
<comment type="function">
    <text evidence="10">Acts in the modification of cell walls via demethylesterification of cell wall pectin.</text>
</comment>
<evidence type="ECO:0000256" key="3">
    <source>
        <dbReference type="ARBA" id="ARBA00007786"/>
    </source>
</evidence>
<keyword evidence="13" id="KW-0812">Transmembrane</keyword>
<dbReference type="SMART" id="SM00856">
    <property type="entry name" value="PMEI"/>
    <property type="match status" value="1"/>
</dbReference>
<dbReference type="InterPro" id="IPR033131">
    <property type="entry name" value="Pectinesterase_Asp_AS"/>
</dbReference>
<dbReference type="EMBL" id="JBBNAE010000004">
    <property type="protein sequence ID" value="KAK9131552.1"/>
    <property type="molecule type" value="Genomic_DNA"/>
</dbReference>
<dbReference type="PROSITE" id="PS00503">
    <property type="entry name" value="PECTINESTERASE_2"/>
    <property type="match status" value="1"/>
</dbReference>
<evidence type="ECO:0000256" key="7">
    <source>
        <dbReference type="ARBA" id="ARBA00023157"/>
    </source>
</evidence>
<dbReference type="GO" id="GO:0045490">
    <property type="term" value="P:pectin catabolic process"/>
    <property type="evidence" value="ECO:0007669"/>
    <property type="project" value="UniProtKB-UniRule"/>
</dbReference>
<dbReference type="InterPro" id="IPR000070">
    <property type="entry name" value="Pectinesterase_cat"/>
</dbReference>
<dbReference type="CDD" id="cd15798">
    <property type="entry name" value="PMEI-like_3"/>
    <property type="match status" value="1"/>
</dbReference>
<dbReference type="EC" id="3.1.1.11" evidence="4 12"/>
<comment type="similarity">
    <text evidence="2">In the N-terminal section; belongs to the PMEI family.</text>
</comment>
<evidence type="ECO:0000256" key="6">
    <source>
        <dbReference type="ARBA" id="ARBA00023085"/>
    </source>
</evidence>
<evidence type="ECO:0000256" key="5">
    <source>
        <dbReference type="ARBA" id="ARBA00022801"/>
    </source>
</evidence>
<dbReference type="Pfam" id="PF01095">
    <property type="entry name" value="Pectinesterase"/>
    <property type="match status" value="1"/>
</dbReference>
<dbReference type="Gene3D" id="2.160.20.10">
    <property type="entry name" value="Single-stranded right-handed beta-helix, Pectin lyase-like"/>
    <property type="match status" value="1"/>
</dbReference>
<sequence>MSLLSYGKVDEFGQERLEARRKTRKRIAIIAVSTIVLIGIIVGAAVGATRGGKTKSDGDPAAGLTSTSSLSESIKAICNLTLHPNSCYTSLSSAINNDTSHINPEQIFKLSVEVALSELSKVAENFMEDLGGINDKAFVAALGNCKELLGLALDHLNTTMSDGNSSLIDAVDDLRTWLSAAGTYQQTCIDGFQNVTQEIWYVASQHLNNSTQYTSNSLAIITGISNLVSSFKLRRLMSYEDCDHGFPDWASRRSRELKQMFDTPVSKVKADVVVAKDGSGNYKTITAALKAVPEKSKKRFVIYVKKGVYYENVRVEKSTWNVTMIGDGMNATIVSGSLNFVDGTPTFSTATFAVFGKGFFARDMGFQNTAGPAKHQAVALMASADECVFYRCYIDAFQDTLYAHAQRQFFKECIVRGTVDFIFGNAAVILQNCSILPKVPMPGQQNTITAQGKTDPNQNTGIVIQNCTISPFGNLSSVATYLGRPWKPYSTTLYMRSWMNGFIHPAGWLPWNGTTAPDTIFYSEFENFGPGSLMKYRVKWKGLKNITVKQASKFTVKAFLKGEKWISNAGFKYASNL</sequence>
<evidence type="ECO:0000313" key="15">
    <source>
        <dbReference type="EMBL" id="KAK9131552.1"/>
    </source>
</evidence>
<accession>A0AAP0JEN4</accession>
<feature type="domain" description="Pectinesterase inhibitor" evidence="14">
    <location>
        <begin position="69"/>
        <end position="220"/>
    </location>
</feature>
<comment type="similarity">
    <text evidence="3">In the C-terminal section; belongs to the pectinesterase family.</text>
</comment>
<dbReference type="FunFam" id="1.20.140.40:FF:000001">
    <property type="entry name" value="Pectinesterase"/>
    <property type="match status" value="1"/>
</dbReference>
<keyword evidence="16" id="KW-1185">Reference proteome</keyword>
<reference evidence="15 16" key="1">
    <citation type="submission" date="2024-01" db="EMBL/GenBank/DDBJ databases">
        <title>Genome assemblies of Stephania.</title>
        <authorList>
            <person name="Yang L."/>
        </authorList>
    </citation>
    <scope>NUCLEOTIDE SEQUENCE [LARGE SCALE GENOMIC DNA]</scope>
    <source>
        <strain evidence="15">QJT</strain>
        <tissue evidence="15">Leaf</tissue>
    </source>
</reference>
<evidence type="ECO:0000313" key="16">
    <source>
        <dbReference type="Proteomes" id="UP001417504"/>
    </source>
</evidence>
<dbReference type="GO" id="GO:0042545">
    <property type="term" value="P:cell wall modification"/>
    <property type="evidence" value="ECO:0007669"/>
    <property type="project" value="UniProtKB-UniRule"/>
</dbReference>
<feature type="active site" evidence="11">
    <location>
        <position position="420"/>
    </location>
</feature>
<protein>
    <recommendedName>
        <fullName evidence="4 12">Pectinesterase</fullName>
        <ecNumber evidence="4 12">3.1.1.11</ecNumber>
    </recommendedName>
</protein>
<dbReference type="InterPro" id="IPR035513">
    <property type="entry name" value="Invertase/methylesterase_inhib"/>
</dbReference>
<dbReference type="SUPFAM" id="SSF51126">
    <property type="entry name" value="Pectin lyase-like"/>
    <property type="match status" value="1"/>
</dbReference>
<dbReference type="AlphaFoldDB" id="A0AAP0JEN4"/>
<evidence type="ECO:0000256" key="8">
    <source>
        <dbReference type="ARBA" id="ARBA00023180"/>
    </source>
</evidence>
<dbReference type="PANTHER" id="PTHR31707">
    <property type="entry name" value="PECTINESTERASE"/>
    <property type="match status" value="1"/>
</dbReference>
<gene>
    <name evidence="15" type="ORF">Sjap_012039</name>
</gene>
<keyword evidence="6 12" id="KW-0063">Aspartyl esterase</keyword>
<feature type="transmembrane region" description="Helical" evidence="13">
    <location>
        <begin position="27"/>
        <end position="48"/>
    </location>
</feature>
<dbReference type="Pfam" id="PF04043">
    <property type="entry name" value="PMEI"/>
    <property type="match status" value="1"/>
</dbReference>
<keyword evidence="8" id="KW-0325">Glycoprotein</keyword>
<dbReference type="InterPro" id="IPR012334">
    <property type="entry name" value="Pectin_lyas_fold"/>
</dbReference>
<dbReference type="GO" id="GO:0004857">
    <property type="term" value="F:enzyme inhibitor activity"/>
    <property type="evidence" value="ECO:0007669"/>
    <property type="project" value="InterPro"/>
</dbReference>
<dbReference type="Proteomes" id="UP001417504">
    <property type="component" value="Unassembled WGS sequence"/>
</dbReference>
<evidence type="ECO:0000256" key="4">
    <source>
        <dbReference type="ARBA" id="ARBA00013229"/>
    </source>
</evidence>
<dbReference type="NCBIfam" id="TIGR01614">
    <property type="entry name" value="PME_inhib"/>
    <property type="match status" value="1"/>
</dbReference>